<sequence length="99" mass="11192">MASPRPLRLDSKEAGKRRNNMTQIEGILQQADPRTFHPNEPLPSSTTETRDRTSSHLLGNTELCLEKPSMSIKQGGARLGRDLRQTQKMTTRLYTAEEI</sequence>
<dbReference type="Proteomes" id="UP000489600">
    <property type="component" value="Unassembled WGS sequence"/>
</dbReference>
<evidence type="ECO:0000313" key="2">
    <source>
        <dbReference type="EMBL" id="VVB08757.1"/>
    </source>
</evidence>
<feature type="compositionally biased region" description="Basic and acidic residues" evidence="1">
    <location>
        <begin position="7"/>
        <end position="16"/>
    </location>
</feature>
<name>A0A565C5A0_9BRAS</name>
<keyword evidence="3" id="KW-1185">Reference proteome</keyword>
<comment type="caution">
    <text evidence="2">The sequence shown here is derived from an EMBL/GenBank/DDBJ whole genome shotgun (WGS) entry which is preliminary data.</text>
</comment>
<proteinExistence type="predicted"/>
<evidence type="ECO:0000256" key="1">
    <source>
        <dbReference type="SAM" id="MobiDB-lite"/>
    </source>
</evidence>
<gene>
    <name evidence="2" type="ORF">ANE_LOCUS19201</name>
</gene>
<organism evidence="2 3">
    <name type="scientific">Arabis nemorensis</name>
    <dbReference type="NCBI Taxonomy" id="586526"/>
    <lineage>
        <taxon>Eukaryota</taxon>
        <taxon>Viridiplantae</taxon>
        <taxon>Streptophyta</taxon>
        <taxon>Embryophyta</taxon>
        <taxon>Tracheophyta</taxon>
        <taxon>Spermatophyta</taxon>
        <taxon>Magnoliopsida</taxon>
        <taxon>eudicotyledons</taxon>
        <taxon>Gunneridae</taxon>
        <taxon>Pentapetalae</taxon>
        <taxon>rosids</taxon>
        <taxon>malvids</taxon>
        <taxon>Brassicales</taxon>
        <taxon>Brassicaceae</taxon>
        <taxon>Arabideae</taxon>
        <taxon>Arabis</taxon>
    </lineage>
</organism>
<protein>
    <submittedName>
        <fullName evidence="2">Uncharacterized protein</fullName>
    </submittedName>
</protein>
<feature type="region of interest" description="Disordered" evidence="1">
    <location>
        <begin position="1"/>
        <end position="20"/>
    </location>
</feature>
<accession>A0A565C5A0</accession>
<dbReference type="AlphaFoldDB" id="A0A565C5A0"/>
<reference evidence="2" key="1">
    <citation type="submission" date="2019-07" db="EMBL/GenBank/DDBJ databases">
        <authorList>
            <person name="Dittberner H."/>
        </authorList>
    </citation>
    <scope>NUCLEOTIDE SEQUENCE [LARGE SCALE GENOMIC DNA]</scope>
</reference>
<feature type="region of interest" description="Disordered" evidence="1">
    <location>
        <begin position="30"/>
        <end position="56"/>
    </location>
</feature>
<dbReference type="EMBL" id="CABITT030000006">
    <property type="protein sequence ID" value="VVB08757.1"/>
    <property type="molecule type" value="Genomic_DNA"/>
</dbReference>
<evidence type="ECO:0000313" key="3">
    <source>
        <dbReference type="Proteomes" id="UP000489600"/>
    </source>
</evidence>